<dbReference type="SUPFAM" id="SSF51278">
    <property type="entry name" value="Urease, beta-subunit"/>
    <property type="match status" value="1"/>
</dbReference>
<evidence type="ECO:0000256" key="3">
    <source>
        <dbReference type="SAM" id="MobiDB-lite"/>
    </source>
</evidence>
<comment type="catalytic activity">
    <reaction evidence="2">
        <text>urea + 2 H2O + H(+) = hydrogencarbonate + 2 NH4(+)</text>
        <dbReference type="Rhea" id="RHEA:20557"/>
        <dbReference type="ChEBI" id="CHEBI:15377"/>
        <dbReference type="ChEBI" id="CHEBI:15378"/>
        <dbReference type="ChEBI" id="CHEBI:16199"/>
        <dbReference type="ChEBI" id="CHEBI:17544"/>
        <dbReference type="ChEBI" id="CHEBI:28938"/>
        <dbReference type="EC" id="3.5.1.5"/>
    </reaction>
</comment>
<dbReference type="Gene3D" id="2.10.150.10">
    <property type="entry name" value="Urease, beta subunit"/>
    <property type="match status" value="1"/>
</dbReference>
<evidence type="ECO:0000256" key="1">
    <source>
        <dbReference type="ARBA" id="ARBA00022801"/>
    </source>
</evidence>
<reference evidence="4 5" key="1">
    <citation type="submission" date="2017-12" db="EMBL/GenBank/DDBJ databases">
        <title>Population genomics insights into the ecological differentiation and adaptive evolution in streptomycetes.</title>
        <authorList>
            <person name="Li Y."/>
            <person name="Huang Y."/>
        </authorList>
    </citation>
    <scope>NUCLEOTIDE SEQUENCE [LARGE SCALE GENOMIC DNA]</scope>
    <source>
        <strain evidence="4 5">NBRC 100770</strain>
    </source>
</reference>
<dbReference type="InterPro" id="IPR036461">
    <property type="entry name" value="Urease_betasu_sf"/>
</dbReference>
<gene>
    <name evidence="4" type="primary">ureB</name>
    <name evidence="4" type="ORF">C0Q92_23200</name>
</gene>
<accession>A0A8F6HXE0</accession>
<dbReference type="InterPro" id="IPR050069">
    <property type="entry name" value="Urease_subunit"/>
</dbReference>
<dbReference type="GeneID" id="97270267"/>
<dbReference type="CDD" id="cd00407">
    <property type="entry name" value="Urease_beta"/>
    <property type="match status" value="1"/>
</dbReference>
<dbReference type="PANTHER" id="PTHR33569">
    <property type="entry name" value="UREASE"/>
    <property type="match status" value="1"/>
</dbReference>
<dbReference type="EMBL" id="PKLL01000025">
    <property type="protein sequence ID" value="RZE18984.1"/>
    <property type="molecule type" value="Genomic_DNA"/>
</dbReference>
<name>A0A8F6HXE0_9ACTN</name>
<dbReference type="RefSeq" id="WP_049977752.1">
    <property type="nucleotide sequence ID" value="NZ_CP079112.1"/>
</dbReference>
<proteinExistence type="predicted"/>
<protein>
    <submittedName>
        <fullName evidence="4">Urease subunit beta</fullName>
    </submittedName>
</protein>
<keyword evidence="1" id="KW-0378">Hydrolase</keyword>
<evidence type="ECO:0000313" key="4">
    <source>
        <dbReference type="EMBL" id="RZE18984.1"/>
    </source>
</evidence>
<feature type="region of interest" description="Disordered" evidence="3">
    <location>
        <begin position="98"/>
        <end position="117"/>
    </location>
</feature>
<evidence type="ECO:0000256" key="2">
    <source>
        <dbReference type="ARBA" id="ARBA00047778"/>
    </source>
</evidence>
<dbReference type="Pfam" id="PF00699">
    <property type="entry name" value="Urease_beta"/>
    <property type="match status" value="1"/>
</dbReference>
<dbReference type="AlphaFoldDB" id="A0A8F6HXE0"/>
<dbReference type="GO" id="GO:0043419">
    <property type="term" value="P:urea catabolic process"/>
    <property type="evidence" value="ECO:0007669"/>
    <property type="project" value="InterPro"/>
</dbReference>
<dbReference type="GO" id="GO:0009039">
    <property type="term" value="F:urease activity"/>
    <property type="evidence" value="ECO:0007669"/>
    <property type="project" value="UniProtKB-EC"/>
</dbReference>
<organism evidence="4 5">
    <name type="scientific">Streptomyces albidoflavus</name>
    <dbReference type="NCBI Taxonomy" id="1886"/>
    <lineage>
        <taxon>Bacteria</taxon>
        <taxon>Bacillati</taxon>
        <taxon>Actinomycetota</taxon>
        <taxon>Actinomycetes</taxon>
        <taxon>Kitasatosporales</taxon>
        <taxon>Streptomycetaceae</taxon>
        <taxon>Streptomyces</taxon>
        <taxon>Streptomyces albidoflavus group</taxon>
    </lineage>
</organism>
<evidence type="ECO:0000313" key="5">
    <source>
        <dbReference type="Proteomes" id="UP000292693"/>
    </source>
</evidence>
<comment type="caution">
    <text evidence="4">The sequence shown here is derived from an EMBL/GenBank/DDBJ whole genome shotgun (WGS) entry which is preliminary data.</text>
</comment>
<dbReference type="Proteomes" id="UP000292693">
    <property type="component" value="Unassembled WGS sequence"/>
</dbReference>
<dbReference type="PANTHER" id="PTHR33569:SF1">
    <property type="entry name" value="UREASE"/>
    <property type="match status" value="1"/>
</dbReference>
<dbReference type="GO" id="GO:0035550">
    <property type="term" value="C:urease complex"/>
    <property type="evidence" value="ECO:0007669"/>
    <property type="project" value="InterPro"/>
</dbReference>
<sequence length="141" mass="14337">MIPGETRTGPGELILNSTLSTILISVVNDGDRPIQVGSHLHFPDANPALSFDRSAAEGFRLDIPSGTSLRFEPGVGVDVPLVALGGRRHVPGILVRTARPEPPAAGTGAAGPTALLTPGAPAVAPTVLAPSTTRPLPMEGT</sequence>
<dbReference type="NCBIfam" id="TIGR00192">
    <property type="entry name" value="urease_beta"/>
    <property type="match status" value="1"/>
</dbReference>
<dbReference type="InterPro" id="IPR002019">
    <property type="entry name" value="Urease_beta-like"/>
</dbReference>
<feature type="compositionally biased region" description="Low complexity" evidence="3">
    <location>
        <begin position="104"/>
        <end position="117"/>
    </location>
</feature>